<proteinExistence type="predicted"/>
<dbReference type="Proteomes" id="UP000790377">
    <property type="component" value="Unassembled WGS sequence"/>
</dbReference>
<evidence type="ECO:0000313" key="1">
    <source>
        <dbReference type="EMBL" id="KAH7904114.1"/>
    </source>
</evidence>
<comment type="caution">
    <text evidence="1">The sequence shown here is derived from an EMBL/GenBank/DDBJ whole genome shotgun (WGS) entry which is preliminary data.</text>
</comment>
<evidence type="ECO:0000313" key="2">
    <source>
        <dbReference type="Proteomes" id="UP000790377"/>
    </source>
</evidence>
<protein>
    <submittedName>
        <fullName evidence="1">Alcohol dehydrogenase IV</fullName>
    </submittedName>
</protein>
<dbReference type="EMBL" id="MU268602">
    <property type="protein sequence ID" value="KAH7904114.1"/>
    <property type="molecule type" value="Genomic_DNA"/>
</dbReference>
<reference evidence="1" key="1">
    <citation type="journal article" date="2021" name="New Phytol.">
        <title>Evolutionary innovations through gain and loss of genes in the ectomycorrhizal Boletales.</title>
        <authorList>
            <person name="Wu G."/>
            <person name="Miyauchi S."/>
            <person name="Morin E."/>
            <person name="Kuo A."/>
            <person name="Drula E."/>
            <person name="Varga T."/>
            <person name="Kohler A."/>
            <person name="Feng B."/>
            <person name="Cao Y."/>
            <person name="Lipzen A."/>
            <person name="Daum C."/>
            <person name="Hundley H."/>
            <person name="Pangilinan J."/>
            <person name="Johnson J."/>
            <person name="Barry K."/>
            <person name="LaButti K."/>
            <person name="Ng V."/>
            <person name="Ahrendt S."/>
            <person name="Min B."/>
            <person name="Choi I.G."/>
            <person name="Park H."/>
            <person name="Plett J.M."/>
            <person name="Magnuson J."/>
            <person name="Spatafora J.W."/>
            <person name="Nagy L.G."/>
            <person name="Henrissat B."/>
            <person name="Grigoriev I.V."/>
            <person name="Yang Z.L."/>
            <person name="Xu J."/>
            <person name="Martin F.M."/>
        </authorList>
    </citation>
    <scope>NUCLEOTIDE SEQUENCE</scope>
    <source>
        <strain evidence="1">ATCC 28755</strain>
    </source>
</reference>
<organism evidence="1 2">
    <name type="scientific">Hygrophoropsis aurantiaca</name>
    <dbReference type="NCBI Taxonomy" id="72124"/>
    <lineage>
        <taxon>Eukaryota</taxon>
        <taxon>Fungi</taxon>
        <taxon>Dikarya</taxon>
        <taxon>Basidiomycota</taxon>
        <taxon>Agaricomycotina</taxon>
        <taxon>Agaricomycetes</taxon>
        <taxon>Agaricomycetidae</taxon>
        <taxon>Boletales</taxon>
        <taxon>Coniophorineae</taxon>
        <taxon>Hygrophoropsidaceae</taxon>
        <taxon>Hygrophoropsis</taxon>
    </lineage>
</organism>
<gene>
    <name evidence="1" type="ORF">BJ138DRAFT_30919</name>
</gene>
<sequence length="393" mass="42465">MTTHPSLESLQGSYAWVDAIRKISYGPGCVTKALPQIMDLLGGKKALIVTGNSLRTKTDVVEKIEKILKEHGAYGDTFSEIGEHAPVAGIHRGIEAFKKSGADIIVAVGGGSPIDAVKVIISYIQQQTGGTFVQQISIPTTLSAAEYTIGAGFTNEQGHKESTTVHSPELAPAGIILDAELTLPTPEQLWLATGLRALDHTVENFYKSTTPLPLKMLCYSAIADLFQYLPISKANPQDLQARQMLQLASWMSIWPLKLEKSGPLGLSHSLGHKLGATYGIPHGITSCLTLAAVVNYKAQVASTDDKQSLARALFYLREPSTGSVDSDVRKLSYLIDDLVIRLGLKRTLKGYGVPKEDLPRIAQLAINTLLALGEPESQLVEPQVVKLLESIYE</sequence>
<keyword evidence="2" id="KW-1185">Reference proteome</keyword>
<accession>A0ACB7ZTV8</accession>
<name>A0ACB7ZTV8_9AGAM</name>